<dbReference type="EMBL" id="FRFG01000005">
    <property type="protein sequence ID" value="SHO54573.1"/>
    <property type="molecule type" value="Genomic_DNA"/>
</dbReference>
<dbReference type="Proteomes" id="UP000184600">
    <property type="component" value="Unassembled WGS sequence"/>
</dbReference>
<reference evidence="3" key="1">
    <citation type="submission" date="2016-12" db="EMBL/GenBank/DDBJ databases">
        <authorList>
            <person name="Rodrigo-Torres L."/>
            <person name="Arahal R.D."/>
            <person name="Lucena T."/>
        </authorList>
    </citation>
    <scope>NUCLEOTIDE SEQUENCE [LARGE SCALE GENOMIC DNA]</scope>
</reference>
<dbReference type="RefSeq" id="WP_073579485.1">
    <property type="nucleotide sequence ID" value="NZ_AP024898.1"/>
</dbReference>
<feature type="transmembrane region" description="Helical" evidence="1">
    <location>
        <begin position="29"/>
        <end position="49"/>
    </location>
</feature>
<proteinExistence type="predicted"/>
<dbReference type="STRING" id="1117707.VQ7734_00287"/>
<dbReference type="PANTHER" id="PTHR38568:SF1">
    <property type="entry name" value="DUF445 DOMAIN-CONTAINING PROTEIN"/>
    <property type="match status" value="1"/>
</dbReference>
<feature type="transmembrane region" description="Helical" evidence="1">
    <location>
        <begin position="213"/>
        <end position="233"/>
    </location>
</feature>
<keyword evidence="1" id="KW-0812">Transmembrane</keyword>
<protein>
    <recommendedName>
        <fullName evidence="4">DUF445 domain-containing protein</fullName>
    </recommendedName>
</protein>
<keyword evidence="3" id="KW-1185">Reference proteome</keyword>
<evidence type="ECO:0000256" key="1">
    <source>
        <dbReference type="SAM" id="Phobius"/>
    </source>
</evidence>
<keyword evidence="1" id="KW-1133">Transmembrane helix</keyword>
<evidence type="ECO:0000313" key="2">
    <source>
        <dbReference type="EMBL" id="SHO54573.1"/>
    </source>
</evidence>
<organism evidence="2 3">
    <name type="scientific">Vibrio quintilis</name>
    <dbReference type="NCBI Taxonomy" id="1117707"/>
    <lineage>
        <taxon>Bacteria</taxon>
        <taxon>Pseudomonadati</taxon>
        <taxon>Pseudomonadota</taxon>
        <taxon>Gammaproteobacteria</taxon>
        <taxon>Vibrionales</taxon>
        <taxon>Vibrionaceae</taxon>
        <taxon>Vibrio</taxon>
    </lineage>
</organism>
<evidence type="ECO:0008006" key="4">
    <source>
        <dbReference type="Google" id="ProtNLM"/>
    </source>
</evidence>
<dbReference type="PANTHER" id="PTHR38568">
    <property type="entry name" value="DUF445 DOMAIN-CONTAINING PROTEIN-RELATED"/>
    <property type="match status" value="1"/>
</dbReference>
<evidence type="ECO:0000313" key="3">
    <source>
        <dbReference type="Proteomes" id="UP000184600"/>
    </source>
</evidence>
<dbReference type="AlphaFoldDB" id="A0A1M7YPL8"/>
<name>A0A1M7YPL8_9VIBR</name>
<feature type="transmembrane region" description="Helical" evidence="1">
    <location>
        <begin position="7"/>
        <end position="23"/>
    </location>
</feature>
<keyword evidence="1" id="KW-0472">Membrane</keyword>
<accession>A0A1M7YPL8</accession>
<sequence length="235" mass="25882">MNNKSIMTNLIAILCILIGYQFNEPILQTAGLFAFSGAITNWLAIHMLFEKVPGLYGSGVIPRRFDAFRTAIKSLMMEQFFNQDNIGKFLDQEIGDTHNFEMDAIIEKVDFNPTFDALVDVIANSQFGGMLAMVGGTEALQPLKQPFVEKMHASVAEIGQSEAVQDAIKSQLGSGSVKEDIEEKIEQIIDQRLSELTPQLVKEMVQKMIKEHLGWLVIWGGVFGGAIGVIAALCA</sequence>
<dbReference type="OrthoDB" id="5565224at2"/>
<gene>
    <name evidence="2" type="ORF">VQ7734_00287</name>
</gene>